<feature type="domain" description="E2F/DP family winged-helix DNA-binding" evidence="7">
    <location>
        <begin position="404"/>
        <end position="484"/>
    </location>
</feature>
<dbReference type="GO" id="GO:0090575">
    <property type="term" value="C:RNA polymerase II transcription regulator complex"/>
    <property type="evidence" value="ECO:0007669"/>
    <property type="project" value="TreeGrafter"/>
</dbReference>
<sequence length="699" mass="73756">MAAAVISMSTLGEFGPQEDARQCRSLQVPTRKRSQRPRCPRVQLEETYYLSSMTSQSLDGTITDSAEDAESADSAEDEEAAALLLGMGHLSDPQPARRLSSSPRSADTTSVFSGFRCSSCRQPAVLRGEKRPTFFCASCPSKGGAQKRAQRALHGTEDRIISVSEATEILHGKFGRPQPISQPPSPLLLPTQVQAQQRGPCPPIFQAVKPAEQEGAAGFDRGQSIPLQPRGADPEWLPASTLARASSEGGEANQGRCKCGKRISAAHPPCKSELMLLCEKFQARFGDPSANGSSLILLNEAAIELSVPRRRLYDIINVLEAVEIVSRTGKLAYEWRGLKHLPELLDRLVADQLAGVPVEDRMRRTPAAPARASGTSAGSGEDVSGNEAPPAAHPSAPASKAAPTHSLWMLSRKFVRLLLTTQGPIPLADAAAALIGSDVASHKRPQAQITVERRLYDIGSILSSVGLIEKTYLGKRQPAFSWRFAWRSNLPKTAAPGLTGPAAGNASNTSSATAQGLPIGSLVQATAPSSPSSVPKPLTFRGEAVPVPTDIGGEAKRRKSEDIPRGFSVPASQTCMAPIAGHAVTPSMAPVPMPVHLAWPQMGYAPGLSVPVPLHMLAAHFPQAYSTAAGSGPDMAALWASLPLPNSLSGSNRMHPPMRMVPPQAAAAAAAGATHCARSLPFGGHLPVCSTNTAPAQRQ</sequence>
<accession>A0AAV1IHB3</accession>
<dbReference type="Proteomes" id="UP001314263">
    <property type="component" value="Unassembled WGS sequence"/>
</dbReference>
<dbReference type="EMBL" id="CAUYUE010000012">
    <property type="protein sequence ID" value="CAK0785323.1"/>
    <property type="molecule type" value="Genomic_DNA"/>
</dbReference>
<evidence type="ECO:0000256" key="6">
    <source>
        <dbReference type="SAM" id="MobiDB-lite"/>
    </source>
</evidence>
<dbReference type="InterPro" id="IPR003316">
    <property type="entry name" value="E2F_WHTH_DNA-bd_dom"/>
</dbReference>
<feature type="compositionally biased region" description="Low complexity" evidence="6">
    <location>
        <begin position="365"/>
        <end position="380"/>
    </location>
</feature>
<dbReference type="Gene3D" id="1.10.10.10">
    <property type="entry name" value="Winged helix-like DNA-binding domain superfamily/Winged helix DNA-binding domain"/>
    <property type="match status" value="2"/>
</dbReference>
<feature type="region of interest" description="Disordered" evidence="6">
    <location>
        <begin position="1"/>
        <end position="39"/>
    </location>
</feature>
<evidence type="ECO:0000256" key="5">
    <source>
        <dbReference type="RuleBase" id="RU003796"/>
    </source>
</evidence>
<keyword evidence="5" id="KW-0539">Nucleus</keyword>
<evidence type="ECO:0000256" key="4">
    <source>
        <dbReference type="ARBA" id="ARBA00023163"/>
    </source>
</evidence>
<dbReference type="InterPro" id="IPR036390">
    <property type="entry name" value="WH_DNA-bd_sf"/>
</dbReference>
<feature type="compositionally biased region" description="Basic and acidic residues" evidence="6">
    <location>
        <begin position="553"/>
        <end position="564"/>
    </location>
</feature>
<keyword evidence="3 5" id="KW-0238">DNA-binding</keyword>
<comment type="similarity">
    <text evidence="1 5">Belongs to the E2F/DP family.</text>
</comment>
<proteinExistence type="inferred from homology"/>
<comment type="caution">
    <text evidence="8">The sequence shown here is derived from an EMBL/GenBank/DDBJ whole genome shotgun (WGS) entry which is preliminary data.</text>
</comment>
<dbReference type="PANTHER" id="PTHR12081">
    <property type="entry name" value="TRANSCRIPTION FACTOR E2F"/>
    <property type="match status" value="1"/>
</dbReference>
<dbReference type="GO" id="GO:0000978">
    <property type="term" value="F:RNA polymerase II cis-regulatory region sequence-specific DNA binding"/>
    <property type="evidence" value="ECO:0007669"/>
    <property type="project" value="InterPro"/>
</dbReference>
<feature type="region of interest" description="Disordered" evidence="6">
    <location>
        <begin position="360"/>
        <end position="400"/>
    </location>
</feature>
<dbReference type="SMART" id="SM01372">
    <property type="entry name" value="E2F_TDP"/>
    <property type="match status" value="2"/>
</dbReference>
<keyword evidence="2 5" id="KW-0805">Transcription regulation</keyword>
<evidence type="ECO:0000256" key="3">
    <source>
        <dbReference type="ARBA" id="ARBA00023125"/>
    </source>
</evidence>
<evidence type="ECO:0000256" key="1">
    <source>
        <dbReference type="ARBA" id="ARBA00010940"/>
    </source>
</evidence>
<feature type="domain" description="E2F/DP family winged-helix DNA-binding" evidence="7">
    <location>
        <begin position="269"/>
        <end position="337"/>
    </location>
</feature>
<feature type="compositionally biased region" description="Basic residues" evidence="6">
    <location>
        <begin position="30"/>
        <end position="39"/>
    </location>
</feature>
<keyword evidence="4 5" id="KW-0804">Transcription</keyword>
<feature type="region of interest" description="Disordered" evidence="6">
    <location>
        <begin position="523"/>
        <end position="565"/>
    </location>
</feature>
<reference evidence="8 9" key="1">
    <citation type="submission" date="2023-10" db="EMBL/GenBank/DDBJ databases">
        <authorList>
            <person name="Maclean D."/>
            <person name="Macfadyen A."/>
        </authorList>
    </citation>
    <scope>NUCLEOTIDE SEQUENCE [LARGE SCALE GENOMIC DNA]</scope>
</reference>
<evidence type="ECO:0000313" key="8">
    <source>
        <dbReference type="EMBL" id="CAK0785323.1"/>
    </source>
</evidence>
<dbReference type="AlphaFoldDB" id="A0AAV1IHB3"/>
<feature type="compositionally biased region" description="Low complexity" evidence="6">
    <location>
        <begin position="388"/>
        <end position="400"/>
    </location>
</feature>
<dbReference type="SUPFAM" id="SSF46785">
    <property type="entry name" value="Winged helix' DNA-binding domain"/>
    <property type="match status" value="1"/>
</dbReference>
<evidence type="ECO:0000259" key="7">
    <source>
        <dbReference type="SMART" id="SM01372"/>
    </source>
</evidence>
<feature type="compositionally biased region" description="Acidic residues" evidence="6">
    <location>
        <begin position="65"/>
        <end position="76"/>
    </location>
</feature>
<comment type="subcellular location">
    <subcellularLocation>
        <location evidence="5">Nucleus</location>
    </subcellularLocation>
</comment>
<dbReference type="PANTHER" id="PTHR12081:SF7">
    <property type="entry name" value="TRANSCRIPTION FACTOR EFL-3"/>
    <property type="match status" value="1"/>
</dbReference>
<feature type="compositionally biased region" description="Polar residues" evidence="6">
    <location>
        <begin position="523"/>
        <end position="533"/>
    </location>
</feature>
<evidence type="ECO:0000256" key="2">
    <source>
        <dbReference type="ARBA" id="ARBA00023015"/>
    </source>
</evidence>
<dbReference type="Pfam" id="PF02319">
    <property type="entry name" value="WHD_E2F_TDP"/>
    <property type="match status" value="2"/>
</dbReference>
<feature type="region of interest" description="Disordered" evidence="6">
    <location>
        <begin position="55"/>
        <end position="76"/>
    </location>
</feature>
<name>A0AAV1IHB3_9CHLO</name>
<protein>
    <recommendedName>
        <fullName evidence="7">E2F/DP family winged-helix DNA-binding domain-containing protein</fullName>
    </recommendedName>
</protein>
<evidence type="ECO:0000313" key="9">
    <source>
        <dbReference type="Proteomes" id="UP001314263"/>
    </source>
</evidence>
<dbReference type="InterPro" id="IPR036388">
    <property type="entry name" value="WH-like_DNA-bd_sf"/>
</dbReference>
<keyword evidence="9" id="KW-1185">Reference proteome</keyword>
<dbReference type="GO" id="GO:0000981">
    <property type="term" value="F:DNA-binding transcription factor activity, RNA polymerase II-specific"/>
    <property type="evidence" value="ECO:0007669"/>
    <property type="project" value="TreeGrafter"/>
</dbReference>
<organism evidence="8 9">
    <name type="scientific">Coccomyxa viridis</name>
    <dbReference type="NCBI Taxonomy" id="1274662"/>
    <lineage>
        <taxon>Eukaryota</taxon>
        <taxon>Viridiplantae</taxon>
        <taxon>Chlorophyta</taxon>
        <taxon>core chlorophytes</taxon>
        <taxon>Trebouxiophyceae</taxon>
        <taxon>Trebouxiophyceae incertae sedis</taxon>
        <taxon>Coccomyxaceae</taxon>
        <taxon>Coccomyxa</taxon>
    </lineage>
</organism>
<gene>
    <name evidence="8" type="ORF">CVIRNUC_008530</name>
</gene>
<dbReference type="InterPro" id="IPR015633">
    <property type="entry name" value="E2F"/>
</dbReference>